<dbReference type="Gramene" id="AET3Gv20354200.1">
    <property type="protein sequence ID" value="AET3Gv20354200.1"/>
    <property type="gene ID" value="AET3Gv20354200"/>
</dbReference>
<dbReference type="EnsemblPlants" id="AET3Gv20354200.1">
    <property type="protein sequence ID" value="AET3Gv20354200.1"/>
    <property type="gene ID" value="AET3Gv20354200"/>
</dbReference>
<protein>
    <submittedName>
        <fullName evidence="1">Uncharacterized protein</fullName>
    </submittedName>
</protein>
<accession>A0A453EIE8</accession>
<reference evidence="1" key="5">
    <citation type="journal article" date="2021" name="G3 (Bethesda)">
        <title>Aegilops tauschii genome assembly Aet v5.0 features greater sequence contiguity and improved annotation.</title>
        <authorList>
            <person name="Wang L."/>
            <person name="Zhu T."/>
            <person name="Rodriguez J.C."/>
            <person name="Deal K.R."/>
            <person name="Dubcovsky J."/>
            <person name="McGuire P.E."/>
            <person name="Lux T."/>
            <person name="Spannagl M."/>
            <person name="Mayer K.F.X."/>
            <person name="Baldrich P."/>
            <person name="Meyers B.C."/>
            <person name="Huo N."/>
            <person name="Gu Y.Q."/>
            <person name="Zhou H."/>
            <person name="Devos K.M."/>
            <person name="Bennetzen J.L."/>
            <person name="Unver T."/>
            <person name="Budak H."/>
            <person name="Gulick P.J."/>
            <person name="Galiba G."/>
            <person name="Kalapos B."/>
            <person name="Nelson D.R."/>
            <person name="Li P."/>
            <person name="You F.M."/>
            <person name="Luo M.C."/>
            <person name="Dvorak J."/>
        </authorList>
    </citation>
    <scope>NUCLEOTIDE SEQUENCE [LARGE SCALE GENOMIC DNA]</scope>
    <source>
        <strain evidence="1">cv. AL8/78</strain>
    </source>
</reference>
<reference evidence="1" key="4">
    <citation type="submission" date="2019-03" db="UniProtKB">
        <authorList>
            <consortium name="EnsemblPlants"/>
        </authorList>
    </citation>
    <scope>IDENTIFICATION</scope>
</reference>
<evidence type="ECO:0000313" key="2">
    <source>
        <dbReference type="Proteomes" id="UP000015105"/>
    </source>
</evidence>
<sequence>ALACHAPSVTACQGAELFVGGLPDHICVDVELQGPQDL</sequence>
<reference evidence="2" key="1">
    <citation type="journal article" date="2014" name="Science">
        <title>Ancient hybridizations among the ancestral genomes of bread wheat.</title>
        <authorList>
            <consortium name="International Wheat Genome Sequencing Consortium,"/>
            <person name="Marcussen T."/>
            <person name="Sandve S.R."/>
            <person name="Heier L."/>
            <person name="Spannagl M."/>
            <person name="Pfeifer M."/>
            <person name="Jakobsen K.S."/>
            <person name="Wulff B.B."/>
            <person name="Steuernagel B."/>
            <person name="Mayer K.F."/>
            <person name="Olsen O.A."/>
        </authorList>
    </citation>
    <scope>NUCLEOTIDE SEQUENCE [LARGE SCALE GENOMIC DNA]</scope>
    <source>
        <strain evidence="2">cv. AL8/78</strain>
    </source>
</reference>
<dbReference type="AlphaFoldDB" id="A0A453EIE8"/>
<evidence type="ECO:0000313" key="1">
    <source>
        <dbReference type="EnsemblPlants" id="AET3Gv20354200.1"/>
    </source>
</evidence>
<name>A0A453EIE8_AEGTS</name>
<dbReference type="Proteomes" id="UP000015105">
    <property type="component" value="Chromosome 3D"/>
</dbReference>
<reference evidence="1" key="3">
    <citation type="journal article" date="2017" name="Nature">
        <title>Genome sequence of the progenitor of the wheat D genome Aegilops tauschii.</title>
        <authorList>
            <person name="Luo M.C."/>
            <person name="Gu Y.Q."/>
            <person name="Puiu D."/>
            <person name="Wang H."/>
            <person name="Twardziok S.O."/>
            <person name="Deal K.R."/>
            <person name="Huo N."/>
            <person name="Zhu T."/>
            <person name="Wang L."/>
            <person name="Wang Y."/>
            <person name="McGuire P.E."/>
            <person name="Liu S."/>
            <person name="Long H."/>
            <person name="Ramasamy R.K."/>
            <person name="Rodriguez J.C."/>
            <person name="Van S.L."/>
            <person name="Yuan L."/>
            <person name="Wang Z."/>
            <person name="Xia Z."/>
            <person name="Xiao L."/>
            <person name="Anderson O.D."/>
            <person name="Ouyang S."/>
            <person name="Liang Y."/>
            <person name="Zimin A.V."/>
            <person name="Pertea G."/>
            <person name="Qi P."/>
            <person name="Bennetzen J.L."/>
            <person name="Dai X."/>
            <person name="Dawson M.W."/>
            <person name="Muller H.G."/>
            <person name="Kugler K."/>
            <person name="Rivarola-Duarte L."/>
            <person name="Spannagl M."/>
            <person name="Mayer K.F.X."/>
            <person name="Lu F.H."/>
            <person name="Bevan M.W."/>
            <person name="Leroy P."/>
            <person name="Li P."/>
            <person name="You F.M."/>
            <person name="Sun Q."/>
            <person name="Liu Z."/>
            <person name="Lyons E."/>
            <person name="Wicker T."/>
            <person name="Salzberg S.L."/>
            <person name="Devos K.M."/>
            <person name="Dvorak J."/>
        </authorList>
    </citation>
    <scope>NUCLEOTIDE SEQUENCE [LARGE SCALE GENOMIC DNA]</scope>
    <source>
        <strain evidence="1">cv. AL8/78</strain>
    </source>
</reference>
<proteinExistence type="predicted"/>
<keyword evidence="2" id="KW-1185">Reference proteome</keyword>
<reference evidence="2" key="2">
    <citation type="journal article" date="2017" name="Nat. Plants">
        <title>The Aegilops tauschii genome reveals multiple impacts of transposons.</title>
        <authorList>
            <person name="Zhao G."/>
            <person name="Zou C."/>
            <person name="Li K."/>
            <person name="Wang K."/>
            <person name="Li T."/>
            <person name="Gao L."/>
            <person name="Zhang X."/>
            <person name="Wang H."/>
            <person name="Yang Z."/>
            <person name="Liu X."/>
            <person name="Jiang W."/>
            <person name="Mao L."/>
            <person name="Kong X."/>
            <person name="Jiao Y."/>
            <person name="Jia J."/>
        </authorList>
    </citation>
    <scope>NUCLEOTIDE SEQUENCE [LARGE SCALE GENOMIC DNA]</scope>
    <source>
        <strain evidence="2">cv. AL8/78</strain>
    </source>
</reference>
<organism evidence="1 2">
    <name type="scientific">Aegilops tauschii subsp. strangulata</name>
    <name type="common">Goatgrass</name>
    <dbReference type="NCBI Taxonomy" id="200361"/>
    <lineage>
        <taxon>Eukaryota</taxon>
        <taxon>Viridiplantae</taxon>
        <taxon>Streptophyta</taxon>
        <taxon>Embryophyta</taxon>
        <taxon>Tracheophyta</taxon>
        <taxon>Spermatophyta</taxon>
        <taxon>Magnoliopsida</taxon>
        <taxon>Liliopsida</taxon>
        <taxon>Poales</taxon>
        <taxon>Poaceae</taxon>
        <taxon>BOP clade</taxon>
        <taxon>Pooideae</taxon>
        <taxon>Triticodae</taxon>
        <taxon>Triticeae</taxon>
        <taxon>Triticinae</taxon>
        <taxon>Aegilops</taxon>
    </lineage>
</organism>